<dbReference type="KEGG" id="dci:103524471"/>
<evidence type="ECO:0000259" key="7">
    <source>
        <dbReference type="Pfam" id="PF01103"/>
    </source>
</evidence>
<dbReference type="STRING" id="121845.A0A3Q0IMZ1"/>
<dbReference type="AlphaFoldDB" id="A0A3Q0IMZ1"/>
<keyword evidence="8" id="KW-1185">Reference proteome</keyword>
<dbReference type="Gene3D" id="2.40.160.50">
    <property type="entry name" value="membrane protein fhac: a member of the omp85/tpsb transporter family"/>
    <property type="match status" value="1"/>
</dbReference>
<proteinExistence type="inferred from homology"/>
<name>A0A3Q0IMZ1_DIACI</name>
<dbReference type="PANTHER" id="PTHR12815">
    <property type="entry name" value="SORTING AND ASSEMBLY MACHINERY SAMM50 PROTEIN FAMILY MEMBER"/>
    <property type="match status" value="1"/>
</dbReference>
<keyword evidence="5" id="KW-0472">Membrane</keyword>
<evidence type="ECO:0000256" key="2">
    <source>
        <dbReference type="ARBA" id="ARBA00010913"/>
    </source>
</evidence>
<feature type="domain" description="Bacterial surface antigen (D15)" evidence="7">
    <location>
        <begin position="143"/>
        <end position="279"/>
    </location>
</feature>
<evidence type="ECO:0000256" key="3">
    <source>
        <dbReference type="ARBA" id="ARBA00022452"/>
    </source>
</evidence>
<dbReference type="GO" id="GO:0005741">
    <property type="term" value="C:mitochondrial outer membrane"/>
    <property type="evidence" value="ECO:0007669"/>
    <property type="project" value="UniProtKB-SubCell"/>
</dbReference>
<dbReference type="RefSeq" id="XP_026675680.1">
    <property type="nucleotide sequence ID" value="XM_026819879.1"/>
</dbReference>
<dbReference type="Pfam" id="PF01103">
    <property type="entry name" value="Omp85"/>
    <property type="match status" value="2"/>
</dbReference>
<dbReference type="GeneID" id="103524471"/>
<organism evidence="8 9">
    <name type="scientific">Diaphorina citri</name>
    <name type="common">Asian citrus psyllid</name>
    <dbReference type="NCBI Taxonomy" id="121845"/>
    <lineage>
        <taxon>Eukaryota</taxon>
        <taxon>Metazoa</taxon>
        <taxon>Ecdysozoa</taxon>
        <taxon>Arthropoda</taxon>
        <taxon>Hexapoda</taxon>
        <taxon>Insecta</taxon>
        <taxon>Pterygota</taxon>
        <taxon>Neoptera</taxon>
        <taxon>Paraneoptera</taxon>
        <taxon>Hemiptera</taxon>
        <taxon>Sternorrhyncha</taxon>
        <taxon>Psylloidea</taxon>
        <taxon>Psyllidae</taxon>
        <taxon>Diaphorininae</taxon>
        <taxon>Diaphorina</taxon>
    </lineage>
</organism>
<gene>
    <name evidence="9" type="primary">LOC103524471</name>
</gene>
<evidence type="ECO:0000313" key="8">
    <source>
        <dbReference type="Proteomes" id="UP000079169"/>
    </source>
</evidence>
<dbReference type="GO" id="GO:0033108">
    <property type="term" value="P:mitochondrial respiratory chain complex assembly"/>
    <property type="evidence" value="ECO:0007669"/>
    <property type="project" value="TreeGrafter"/>
</dbReference>
<feature type="domain" description="Bacterial surface antigen (D15)" evidence="7">
    <location>
        <begin position="281"/>
        <end position="497"/>
    </location>
</feature>
<comment type="similarity">
    <text evidence="2">Belongs to the SAM50/omp85 family.</text>
</comment>
<dbReference type="PaxDb" id="121845-A0A3Q0IMZ1"/>
<evidence type="ECO:0000256" key="5">
    <source>
        <dbReference type="ARBA" id="ARBA00023136"/>
    </source>
</evidence>
<comment type="subcellular location">
    <subcellularLocation>
        <location evidence="1">Mitochondrion outer membrane</location>
        <topology evidence="1">Multi-pass membrane protein</topology>
    </subcellularLocation>
</comment>
<feature type="region of interest" description="Disordered" evidence="6">
    <location>
        <begin position="1"/>
        <end position="20"/>
    </location>
</feature>
<keyword evidence="4" id="KW-0812">Transmembrane</keyword>
<dbReference type="InterPro" id="IPR039910">
    <property type="entry name" value="D15-like"/>
</dbReference>
<evidence type="ECO:0000256" key="4">
    <source>
        <dbReference type="ARBA" id="ARBA00022692"/>
    </source>
</evidence>
<dbReference type="Proteomes" id="UP000079169">
    <property type="component" value="Unplaced"/>
</dbReference>
<evidence type="ECO:0000313" key="9">
    <source>
        <dbReference type="RefSeq" id="XP_026675680.1"/>
    </source>
</evidence>
<evidence type="ECO:0000256" key="6">
    <source>
        <dbReference type="SAM" id="MobiDB-lite"/>
    </source>
</evidence>
<protein>
    <submittedName>
        <fullName evidence="9">Sorting and assembly machinery component 50 homolog B</fullName>
    </submittedName>
</protein>
<accession>A0A3Q0IMZ1</accession>
<dbReference type="GO" id="GO:0045040">
    <property type="term" value="P:protein insertion into mitochondrial outer membrane"/>
    <property type="evidence" value="ECO:0007669"/>
    <property type="project" value="TreeGrafter"/>
</dbReference>
<dbReference type="PANTHER" id="PTHR12815:SF18">
    <property type="entry name" value="SORTING AND ASSEMBLY MACHINERY COMPONENT 50 HOMOLOG"/>
    <property type="match status" value="1"/>
</dbReference>
<dbReference type="InterPro" id="IPR000184">
    <property type="entry name" value="Bac_surfAg_D15"/>
</dbReference>
<evidence type="ECO:0000256" key="1">
    <source>
        <dbReference type="ARBA" id="ARBA00004374"/>
    </source>
</evidence>
<reference evidence="9" key="1">
    <citation type="submission" date="2025-08" db="UniProtKB">
        <authorList>
            <consortium name="RefSeq"/>
        </authorList>
    </citation>
    <scope>IDENTIFICATION</scope>
</reference>
<sequence length="498" mass="55258">MGSVHAKEIPSQPYDELDSDPNDAMLGHVMVAPARVDRVKVEGIGRTYDDIITDSIKQTEIFKSSTFGQLIFQCHEVRNQLERLQCFQQVQIEIDASKGPDATPEHGYEITFRVKELKRYRAGVTTSIGNNEGSVVVWGKMPNLYGRGELAEMSYVYGTKSLVYNLTLRKPFFGPIDSMLSGSLLRQVNEMPASSCKLLEQGLILDYAILFPTIKNSIEWNGLIREIQPASRGTPFAIRESAGYTLKSSLKFITSLDKRDDKILPRHGQFCQGSVEFSAGYTLKSSLKFITSLDKRDDKILPRHGQFCQGSVEFAGLGGDVGFQKYSSLFQVNYPLGPYITAQASLDAGLLGSFSQDKTFTLCDRFFLGGPLGLRGFAHYGIGPKSGGSSLGGTVYWQGAYHIYTPLPFTKPTKGSFSDNFRLNFFANAGSIQDMSASEITSKWRKLGEELRISYGIGLAIRFAGLARVEINYCFPYSYQRDDSVVPGMQFGFGITFI</sequence>
<keyword evidence="3" id="KW-1134">Transmembrane beta strand</keyword>